<organism evidence="3 4">
    <name type="scientific">Sneathiella marina</name>
    <dbReference type="NCBI Taxonomy" id="2950108"/>
    <lineage>
        <taxon>Bacteria</taxon>
        <taxon>Pseudomonadati</taxon>
        <taxon>Pseudomonadota</taxon>
        <taxon>Alphaproteobacteria</taxon>
        <taxon>Sneathiellales</taxon>
        <taxon>Sneathiellaceae</taxon>
        <taxon>Sneathiella</taxon>
    </lineage>
</organism>
<evidence type="ECO:0000256" key="1">
    <source>
        <dbReference type="SAM" id="MobiDB-lite"/>
    </source>
</evidence>
<sequence>MIEELLGYVINKTGNRRPDKDYIKSHEWKDLVGGARFRITDKCVHFLFGELVGNEGNRTQFNDILQQAYDVFKENTRNANEEEIQDLFFEEITKPYLKYIEDFADNVFTSSTIEKYLENQKSEKVRPYRATASIFVIILIIFLVVMVTLLIKGATENRIKDTVGTLILMGVLALLCGLGGAGILYYGYNRMRPGLQQFVDSKELINAVIRNPQGWIWNAQNTSAIDLEQLLCDDLKIDSLASIVLGQIKWHSVLRCLLNNSLLSKEISMLIIEFVFDERTALNKTGLLEAQHIYLEAFVPAETPLFTIESGSKLEKPDDEKTSFSRLSKTSENSLTIPLLTATPMSAGTGGNQQPYTDMLLIDLKD</sequence>
<dbReference type="RefSeq" id="WP_251935914.1">
    <property type="nucleotide sequence ID" value="NZ_CP098747.1"/>
</dbReference>
<feature type="transmembrane region" description="Helical" evidence="2">
    <location>
        <begin position="130"/>
        <end position="151"/>
    </location>
</feature>
<evidence type="ECO:0000313" key="3">
    <source>
        <dbReference type="EMBL" id="USG62261.1"/>
    </source>
</evidence>
<keyword evidence="2" id="KW-1133">Transmembrane helix</keyword>
<feature type="region of interest" description="Disordered" evidence="1">
    <location>
        <begin position="310"/>
        <end position="329"/>
    </location>
</feature>
<keyword evidence="2" id="KW-0812">Transmembrane</keyword>
<evidence type="ECO:0000313" key="4">
    <source>
        <dbReference type="Proteomes" id="UP001056291"/>
    </source>
</evidence>
<protein>
    <submittedName>
        <fullName evidence="3">Uncharacterized protein</fullName>
    </submittedName>
</protein>
<accession>A0ABY4WC87</accession>
<keyword evidence="2" id="KW-0472">Membrane</keyword>
<feature type="transmembrane region" description="Helical" evidence="2">
    <location>
        <begin position="163"/>
        <end position="188"/>
    </location>
</feature>
<evidence type="ECO:0000256" key="2">
    <source>
        <dbReference type="SAM" id="Phobius"/>
    </source>
</evidence>
<keyword evidence="4" id="KW-1185">Reference proteome</keyword>
<gene>
    <name evidence="3" type="ORF">NBZ79_04625</name>
</gene>
<feature type="compositionally biased region" description="Basic and acidic residues" evidence="1">
    <location>
        <begin position="312"/>
        <end position="323"/>
    </location>
</feature>
<proteinExistence type="predicted"/>
<reference evidence="3" key="1">
    <citation type="submission" date="2022-06" db="EMBL/GenBank/DDBJ databases">
        <title>Sneathiella actinostolidae sp. nov., isolated from a sea anemonein the Western Pacific Ocean.</title>
        <authorList>
            <person name="Wei M.J."/>
        </authorList>
    </citation>
    <scope>NUCLEOTIDE SEQUENCE</scope>
    <source>
        <strain evidence="3">PHK-P5</strain>
    </source>
</reference>
<name>A0ABY4WC87_9PROT</name>
<dbReference type="EMBL" id="CP098747">
    <property type="protein sequence ID" value="USG62261.1"/>
    <property type="molecule type" value="Genomic_DNA"/>
</dbReference>
<dbReference type="Proteomes" id="UP001056291">
    <property type="component" value="Chromosome"/>
</dbReference>